<evidence type="ECO:0000313" key="2">
    <source>
        <dbReference type="EMBL" id="KAF1972808.1"/>
    </source>
</evidence>
<dbReference type="EMBL" id="ML976684">
    <property type="protein sequence ID" value="KAF1972808.1"/>
    <property type="molecule type" value="Genomic_DNA"/>
</dbReference>
<gene>
    <name evidence="2" type="ORF">BU23DRAFT_568656</name>
</gene>
<dbReference type="Proteomes" id="UP000800036">
    <property type="component" value="Unassembled WGS sequence"/>
</dbReference>
<proteinExistence type="predicted"/>
<sequence>MWISIMLLLLLSLFSYAVADEPYHNHAVWFIGNLTTLPSTPEPSTSPSIPEPSAPLANGNAVIVNHCDYPVYICSSTPPRECCTTTYPLSTAHALQDTVKAMLPPALPGTKRSRLLAVAAATRSCSANRAKYAFTTCNHDVQGAYFIDDPWVQWGMIAPVRGSPSYGSGTEIKFVLCSSKAPLESKSD</sequence>
<evidence type="ECO:0000313" key="3">
    <source>
        <dbReference type="Proteomes" id="UP000800036"/>
    </source>
</evidence>
<keyword evidence="1" id="KW-0732">Signal</keyword>
<feature type="signal peptide" evidence="1">
    <location>
        <begin position="1"/>
        <end position="19"/>
    </location>
</feature>
<keyword evidence="3" id="KW-1185">Reference proteome</keyword>
<protein>
    <submittedName>
        <fullName evidence="2">Uncharacterized protein</fullName>
    </submittedName>
</protein>
<feature type="chain" id="PRO_5025551617" evidence="1">
    <location>
        <begin position="20"/>
        <end position="188"/>
    </location>
</feature>
<name>A0A6A5V7J4_9PLEO</name>
<evidence type="ECO:0000256" key="1">
    <source>
        <dbReference type="SAM" id="SignalP"/>
    </source>
</evidence>
<reference evidence="2" key="1">
    <citation type="journal article" date="2020" name="Stud. Mycol.">
        <title>101 Dothideomycetes genomes: a test case for predicting lifestyles and emergence of pathogens.</title>
        <authorList>
            <person name="Haridas S."/>
            <person name="Albert R."/>
            <person name="Binder M."/>
            <person name="Bloem J."/>
            <person name="Labutti K."/>
            <person name="Salamov A."/>
            <person name="Andreopoulos B."/>
            <person name="Baker S."/>
            <person name="Barry K."/>
            <person name="Bills G."/>
            <person name="Bluhm B."/>
            <person name="Cannon C."/>
            <person name="Castanera R."/>
            <person name="Culley D."/>
            <person name="Daum C."/>
            <person name="Ezra D."/>
            <person name="Gonzalez J."/>
            <person name="Henrissat B."/>
            <person name="Kuo A."/>
            <person name="Liang C."/>
            <person name="Lipzen A."/>
            <person name="Lutzoni F."/>
            <person name="Magnuson J."/>
            <person name="Mondo S."/>
            <person name="Nolan M."/>
            <person name="Ohm R."/>
            <person name="Pangilinan J."/>
            <person name="Park H.-J."/>
            <person name="Ramirez L."/>
            <person name="Alfaro M."/>
            <person name="Sun H."/>
            <person name="Tritt A."/>
            <person name="Yoshinaga Y."/>
            <person name="Zwiers L.-H."/>
            <person name="Turgeon B."/>
            <person name="Goodwin S."/>
            <person name="Spatafora J."/>
            <person name="Crous P."/>
            <person name="Grigoriev I."/>
        </authorList>
    </citation>
    <scope>NUCLEOTIDE SEQUENCE</scope>
    <source>
        <strain evidence="2">CBS 107.79</strain>
    </source>
</reference>
<dbReference type="AlphaFoldDB" id="A0A6A5V7J4"/>
<organism evidence="2 3">
    <name type="scientific">Bimuria novae-zelandiae CBS 107.79</name>
    <dbReference type="NCBI Taxonomy" id="1447943"/>
    <lineage>
        <taxon>Eukaryota</taxon>
        <taxon>Fungi</taxon>
        <taxon>Dikarya</taxon>
        <taxon>Ascomycota</taxon>
        <taxon>Pezizomycotina</taxon>
        <taxon>Dothideomycetes</taxon>
        <taxon>Pleosporomycetidae</taxon>
        <taxon>Pleosporales</taxon>
        <taxon>Massarineae</taxon>
        <taxon>Didymosphaeriaceae</taxon>
        <taxon>Bimuria</taxon>
    </lineage>
</organism>
<accession>A0A6A5V7J4</accession>